<dbReference type="GO" id="GO:0044877">
    <property type="term" value="F:protein-containing complex binding"/>
    <property type="evidence" value="ECO:0007669"/>
    <property type="project" value="TreeGrafter"/>
</dbReference>
<accession>A0A062TZ93</accession>
<dbReference type="PANTHER" id="PTHR12126">
    <property type="entry name" value="NADH-UBIQUINONE OXIDOREDUCTASE 39 KDA SUBUNIT-RELATED"/>
    <property type="match status" value="1"/>
</dbReference>
<dbReference type="SUPFAM" id="SSF51735">
    <property type="entry name" value="NAD(P)-binding Rossmann-fold domains"/>
    <property type="match status" value="1"/>
</dbReference>
<reference evidence="2 3" key="1">
    <citation type="submission" date="2013-04" db="EMBL/GenBank/DDBJ databases">
        <title>Hyphomonas sp. T24B3 Genome Sequencing.</title>
        <authorList>
            <person name="Lai Q."/>
            <person name="Shao Z."/>
        </authorList>
    </citation>
    <scope>NUCLEOTIDE SEQUENCE [LARGE SCALE GENOMIC DNA]</scope>
    <source>
        <strain evidence="2 3">T24B3</strain>
    </source>
</reference>
<dbReference type="PANTHER" id="PTHR12126:SF11">
    <property type="entry name" value="NADH DEHYDROGENASE [UBIQUINONE] 1 ALPHA SUBCOMPLEX SUBUNIT 9, MITOCHONDRIAL"/>
    <property type="match status" value="1"/>
</dbReference>
<feature type="domain" description="NAD-dependent epimerase/dehydratase" evidence="1">
    <location>
        <begin position="9"/>
        <end position="223"/>
    </location>
</feature>
<evidence type="ECO:0000313" key="3">
    <source>
        <dbReference type="Proteomes" id="UP000249123"/>
    </source>
</evidence>
<dbReference type="STRING" id="1280941.HY2_13305"/>
<gene>
    <name evidence="2" type="ORF">HY3_13375</name>
</gene>
<dbReference type="EMBL" id="AWFB01000022">
    <property type="protein sequence ID" value="RAN33331.1"/>
    <property type="molecule type" value="Genomic_DNA"/>
</dbReference>
<dbReference type="Pfam" id="PF01370">
    <property type="entry name" value="Epimerase"/>
    <property type="match status" value="1"/>
</dbReference>
<protein>
    <recommendedName>
        <fullName evidence="1">NAD-dependent epimerase/dehydratase domain-containing protein</fullName>
    </recommendedName>
</protein>
<evidence type="ECO:0000313" key="2">
    <source>
        <dbReference type="EMBL" id="RAN33331.1"/>
    </source>
</evidence>
<comment type="caution">
    <text evidence="2">The sequence shown here is derived from an EMBL/GenBank/DDBJ whole genome shotgun (WGS) entry which is preliminary data.</text>
</comment>
<dbReference type="CDD" id="cd05271">
    <property type="entry name" value="NDUFA9_like_SDR_a"/>
    <property type="match status" value="1"/>
</dbReference>
<dbReference type="Proteomes" id="UP000249123">
    <property type="component" value="Unassembled WGS sequence"/>
</dbReference>
<sequence>MLKMTKGLVTVFGGSGFIGRYAARELVKKGWRVRVACRHVNTAGDVRLAGTPGWVDIVQANIRNRDSIERALDGSDAVVNLVGILFEKGAQSFEAAQRDGAALLAEVAAEKGITRFVQMSAIGANAESKSDYARTKAEAEEAVRKAVPTATILRPSVVFGPEDEFFNRFATMASSMPMSFLPILPSIGGGKSCFQPVYAGDVAEAIAITVDDATTAGKTYELGGPSVYTLNEIYDLITKIIDRKRFKIGLPFFIAKPVGYVTAAVWRYIPPFSWGFLGDPPLTGDQVELMKTDNVVAEDALTLKDLGVTELETVEAIVPSYLWRFRPYGEFHKPSEA</sequence>
<evidence type="ECO:0000259" key="1">
    <source>
        <dbReference type="Pfam" id="PF01370"/>
    </source>
</evidence>
<dbReference type="Gene3D" id="3.40.50.720">
    <property type="entry name" value="NAD(P)-binding Rossmann-like Domain"/>
    <property type="match status" value="1"/>
</dbReference>
<dbReference type="FunFam" id="3.40.50.720:FF:000702">
    <property type="entry name" value="NADH dehydrogenase (Ubiquinone)"/>
    <property type="match status" value="1"/>
</dbReference>
<name>A0A062TZ93_9PROT</name>
<dbReference type="eggNOG" id="COG0702">
    <property type="taxonomic scope" value="Bacteria"/>
</dbReference>
<proteinExistence type="predicted"/>
<dbReference type="InterPro" id="IPR001509">
    <property type="entry name" value="Epimerase_deHydtase"/>
</dbReference>
<dbReference type="InterPro" id="IPR051207">
    <property type="entry name" value="ComplexI_NDUFA9_subunit"/>
</dbReference>
<dbReference type="AlphaFoldDB" id="A0A062TZ93"/>
<organism evidence="2 3">
    <name type="scientific">Hyphomonas pacifica</name>
    <dbReference type="NCBI Taxonomy" id="1280941"/>
    <lineage>
        <taxon>Bacteria</taxon>
        <taxon>Pseudomonadati</taxon>
        <taxon>Pseudomonadota</taxon>
        <taxon>Alphaproteobacteria</taxon>
        <taxon>Hyphomonadales</taxon>
        <taxon>Hyphomonadaceae</taxon>
        <taxon>Hyphomonas</taxon>
    </lineage>
</organism>
<dbReference type="InterPro" id="IPR036291">
    <property type="entry name" value="NAD(P)-bd_dom_sf"/>
</dbReference>
<keyword evidence="3" id="KW-1185">Reference proteome</keyword>